<evidence type="ECO:0000313" key="2">
    <source>
        <dbReference type="Proteomes" id="UP000887578"/>
    </source>
</evidence>
<organism evidence="2 3">
    <name type="scientific">Panagrolaimus davidi</name>
    <dbReference type="NCBI Taxonomy" id="227884"/>
    <lineage>
        <taxon>Eukaryota</taxon>
        <taxon>Metazoa</taxon>
        <taxon>Ecdysozoa</taxon>
        <taxon>Nematoda</taxon>
        <taxon>Chromadorea</taxon>
        <taxon>Rhabditida</taxon>
        <taxon>Tylenchina</taxon>
        <taxon>Panagrolaimomorpha</taxon>
        <taxon>Panagrolaimoidea</taxon>
        <taxon>Panagrolaimidae</taxon>
        <taxon>Panagrolaimus</taxon>
    </lineage>
</organism>
<dbReference type="WBParaSite" id="PDA_v2.g19116.t1">
    <property type="protein sequence ID" value="PDA_v2.g19116.t1"/>
    <property type="gene ID" value="PDA_v2.g19116"/>
</dbReference>
<keyword evidence="1" id="KW-0175">Coiled coil</keyword>
<keyword evidence="2" id="KW-1185">Reference proteome</keyword>
<evidence type="ECO:0000313" key="3">
    <source>
        <dbReference type="WBParaSite" id="PDA_v2.g19116.t1"/>
    </source>
</evidence>
<dbReference type="Proteomes" id="UP000887578">
    <property type="component" value="Unplaced"/>
</dbReference>
<proteinExistence type="predicted"/>
<name>A0A914PSG9_9BILA</name>
<protein>
    <submittedName>
        <fullName evidence="3">Uncharacterized protein</fullName>
    </submittedName>
</protein>
<feature type="coiled-coil region" evidence="1">
    <location>
        <begin position="103"/>
        <end position="172"/>
    </location>
</feature>
<accession>A0A914PSG9</accession>
<evidence type="ECO:0000256" key="1">
    <source>
        <dbReference type="SAM" id="Coils"/>
    </source>
</evidence>
<feature type="coiled-coil region" evidence="1">
    <location>
        <begin position="5"/>
        <end position="32"/>
    </location>
</feature>
<sequence length="198" mass="23593">MEVTFKLLKDKIASLEEERQNLLTRLRKTKAESEEFHANFVDQKQKVQDSQKIIQRLHEDKIALETRLISSRQILVAQEESLRARDQDKKSFKAKIASADMHSRDKDARLQSLQNEITSLKLEIQNLEDDKKKFKDVEISWERERRNLENALKEAKMELERVQRERILLVRDKEHPKEVRLIQSVNRINVRNLIVTEK</sequence>
<reference evidence="3" key="1">
    <citation type="submission" date="2022-11" db="UniProtKB">
        <authorList>
            <consortium name="WormBaseParasite"/>
        </authorList>
    </citation>
    <scope>IDENTIFICATION</scope>
</reference>
<dbReference type="AlphaFoldDB" id="A0A914PSG9"/>